<organism evidence="1 2">
    <name type="scientific">Pseudomonas fildesensis</name>
    <dbReference type="NCBI Taxonomy" id="1674920"/>
    <lineage>
        <taxon>Bacteria</taxon>
        <taxon>Pseudomonadati</taxon>
        <taxon>Pseudomonadota</taxon>
        <taxon>Gammaproteobacteria</taxon>
        <taxon>Pseudomonadales</taxon>
        <taxon>Pseudomonadaceae</taxon>
        <taxon>Pseudomonas</taxon>
    </lineage>
</organism>
<comment type="caution">
    <text evidence="1">The sequence shown here is derived from an EMBL/GenBank/DDBJ whole genome shotgun (WGS) entry which is preliminary data.</text>
</comment>
<dbReference type="AlphaFoldDB" id="A0A0J8G2U0"/>
<gene>
    <name evidence="1" type="ORF">ACR52_04575</name>
</gene>
<accession>A0A0J8G2U0</accession>
<keyword evidence="2" id="KW-1185">Reference proteome</keyword>
<dbReference type="Proteomes" id="UP000037551">
    <property type="component" value="Unassembled WGS sequence"/>
</dbReference>
<protein>
    <submittedName>
        <fullName evidence="1">Uncharacterized protein</fullName>
    </submittedName>
</protein>
<name>A0A0J8G2U0_9PSED</name>
<evidence type="ECO:0000313" key="1">
    <source>
        <dbReference type="EMBL" id="KMT56862.1"/>
    </source>
</evidence>
<proteinExistence type="predicted"/>
<dbReference type="EMBL" id="LFMW01000002">
    <property type="protein sequence ID" value="KMT56862.1"/>
    <property type="molecule type" value="Genomic_DNA"/>
</dbReference>
<evidence type="ECO:0000313" key="2">
    <source>
        <dbReference type="Proteomes" id="UP000037551"/>
    </source>
</evidence>
<sequence length="116" mass="12799">MQVRVNQYINAFTGPYVSRMHPVQHHVLRERKIQPLMAIDVHIRVAAPRLSLLDPQPKGAGPGDVLAGACHQAIHWVGPLRTNIVGLHRQGDVFKAQVVPPINAWATGTEVLPQNN</sequence>
<reference evidence="1 2" key="1">
    <citation type="submission" date="2015-06" db="EMBL/GenBank/DDBJ databases">
        <title>Draft genome sequence of an Antarctic Pseudomonas sp. strain KG01 with full potential for biotechnological applications.</title>
        <authorList>
            <person name="Pavlov M.S."/>
            <person name="Lira F."/>
            <person name="Martinez J.L."/>
            <person name="Marshall S.H."/>
        </authorList>
    </citation>
    <scope>NUCLEOTIDE SEQUENCE [LARGE SCALE GENOMIC DNA]</scope>
    <source>
        <strain evidence="1 2">KG01</strain>
    </source>
</reference>